<evidence type="ECO:0000313" key="11">
    <source>
        <dbReference type="EMBL" id="MFD2067368.1"/>
    </source>
</evidence>
<dbReference type="Pfam" id="PF11721">
    <property type="entry name" value="Malectin"/>
    <property type="match status" value="2"/>
</dbReference>
<evidence type="ECO:0000256" key="6">
    <source>
        <dbReference type="ARBA" id="ARBA00022989"/>
    </source>
</evidence>
<evidence type="ECO:0000313" key="12">
    <source>
        <dbReference type="Proteomes" id="UP001597369"/>
    </source>
</evidence>
<keyword evidence="5" id="KW-0256">Endoplasmic reticulum</keyword>
<keyword evidence="3" id="KW-0812">Transmembrane</keyword>
<evidence type="ECO:0000256" key="2">
    <source>
        <dbReference type="ARBA" id="ARBA00009141"/>
    </source>
</evidence>
<comment type="similarity">
    <text evidence="2">Belongs to the malectin family.</text>
</comment>
<sequence length="300" mass="32602">MLINAGGGQYKDSRSRTWSADINFSGGETADKQIGISGTSDNALYNNYRYASNGSPLDYSIPVKEAGTYTVKLHFVEPYFKSSNSRVFNIDVEGKRLATSYDIYKEAGFGKAVVKTYTATISDGKLDIRLSSVKNNAIISAIEIAKNEAAFAPVLLNSGGGQYKDSQARTWSADANFSGGETASKQISISGTSDNSLYNNYRYASNGSPFDYSIPVKEAGTYTVKLHFVEPYFKSSNSRVFNIDVEGKRLATSYDIYKEAGFGKAVVKTYTATVSDGKLDIRLSSVKNNAIISAIEVSKQ</sequence>
<gene>
    <name evidence="11" type="ORF">ACFSKU_10785</name>
</gene>
<evidence type="ECO:0000256" key="8">
    <source>
        <dbReference type="ARBA" id="ARBA00023180"/>
    </source>
</evidence>
<evidence type="ECO:0000256" key="5">
    <source>
        <dbReference type="ARBA" id="ARBA00022824"/>
    </source>
</evidence>
<dbReference type="InterPro" id="IPR039155">
    <property type="entry name" value="MLEC"/>
</dbReference>
<evidence type="ECO:0000256" key="3">
    <source>
        <dbReference type="ARBA" id="ARBA00022692"/>
    </source>
</evidence>
<keyword evidence="8" id="KW-0325">Glycoprotein</keyword>
<dbReference type="InterPro" id="IPR021720">
    <property type="entry name" value="Malectin_dom"/>
</dbReference>
<comment type="subcellular location">
    <subcellularLocation>
        <location evidence="1">Endoplasmic reticulum membrane</location>
        <topology evidence="1">Single-pass type I membrane protein</topology>
    </subcellularLocation>
</comment>
<organism evidence="11 12">
    <name type="scientific">Pontibacter silvestris</name>
    <dbReference type="NCBI Taxonomy" id="2305183"/>
    <lineage>
        <taxon>Bacteria</taxon>
        <taxon>Pseudomonadati</taxon>
        <taxon>Bacteroidota</taxon>
        <taxon>Cytophagia</taxon>
        <taxon>Cytophagales</taxon>
        <taxon>Hymenobacteraceae</taxon>
        <taxon>Pontibacter</taxon>
    </lineage>
</organism>
<dbReference type="SUPFAM" id="SSF49785">
    <property type="entry name" value="Galactose-binding domain-like"/>
    <property type="match status" value="2"/>
</dbReference>
<dbReference type="EMBL" id="JBHUHV010000030">
    <property type="protein sequence ID" value="MFD2067368.1"/>
    <property type="molecule type" value="Genomic_DNA"/>
</dbReference>
<reference evidence="12" key="1">
    <citation type="journal article" date="2019" name="Int. J. Syst. Evol. Microbiol.">
        <title>The Global Catalogue of Microorganisms (GCM) 10K type strain sequencing project: providing services to taxonomists for standard genome sequencing and annotation.</title>
        <authorList>
            <consortium name="The Broad Institute Genomics Platform"/>
            <consortium name="The Broad Institute Genome Sequencing Center for Infectious Disease"/>
            <person name="Wu L."/>
            <person name="Ma J."/>
        </authorList>
    </citation>
    <scope>NUCLEOTIDE SEQUENCE [LARGE SCALE GENOMIC DNA]</scope>
    <source>
        <strain evidence="12">JCM 16545</strain>
    </source>
</reference>
<keyword evidence="12" id="KW-1185">Reference proteome</keyword>
<dbReference type="PANTHER" id="PTHR13460:SF0">
    <property type="entry name" value="MALECTIN"/>
    <property type="match status" value="1"/>
</dbReference>
<evidence type="ECO:0000256" key="7">
    <source>
        <dbReference type="ARBA" id="ARBA00023136"/>
    </source>
</evidence>
<keyword evidence="7" id="KW-0472">Membrane</keyword>
<evidence type="ECO:0000256" key="4">
    <source>
        <dbReference type="ARBA" id="ARBA00022729"/>
    </source>
</evidence>
<dbReference type="InterPro" id="IPR008979">
    <property type="entry name" value="Galactose-bd-like_sf"/>
</dbReference>
<dbReference type="RefSeq" id="WP_377469801.1">
    <property type="nucleotide sequence ID" value="NZ_JBHUHV010000030.1"/>
</dbReference>
<keyword evidence="6" id="KW-1133">Transmembrane helix</keyword>
<feature type="domain" description="Malectin" evidence="10">
    <location>
        <begin position="156"/>
        <end position="292"/>
    </location>
</feature>
<comment type="caution">
    <text evidence="11">The sequence shown here is derived from an EMBL/GenBank/DDBJ whole genome shotgun (WGS) entry which is preliminary data.</text>
</comment>
<proteinExistence type="inferred from homology"/>
<evidence type="ECO:0000259" key="10">
    <source>
        <dbReference type="Pfam" id="PF11721"/>
    </source>
</evidence>
<protein>
    <submittedName>
        <fullName evidence="11">Malectin</fullName>
    </submittedName>
</protein>
<keyword evidence="4" id="KW-0732">Signal</keyword>
<dbReference type="Proteomes" id="UP001597369">
    <property type="component" value="Unassembled WGS sequence"/>
</dbReference>
<name>A0ABW4WXB7_9BACT</name>
<accession>A0ABW4WXB7</accession>
<keyword evidence="9" id="KW-0119">Carbohydrate metabolism</keyword>
<dbReference type="Gene3D" id="2.60.120.430">
    <property type="entry name" value="Galactose-binding lectin"/>
    <property type="match status" value="2"/>
</dbReference>
<feature type="non-terminal residue" evidence="11">
    <location>
        <position position="1"/>
    </location>
</feature>
<evidence type="ECO:0000256" key="1">
    <source>
        <dbReference type="ARBA" id="ARBA00004115"/>
    </source>
</evidence>
<feature type="domain" description="Malectin" evidence="10">
    <location>
        <begin position="2"/>
        <end position="140"/>
    </location>
</feature>
<evidence type="ECO:0000256" key="9">
    <source>
        <dbReference type="ARBA" id="ARBA00023277"/>
    </source>
</evidence>
<dbReference type="PANTHER" id="PTHR13460">
    <property type="match status" value="1"/>
</dbReference>